<evidence type="ECO:0000313" key="3">
    <source>
        <dbReference type="Proteomes" id="UP001066276"/>
    </source>
</evidence>
<feature type="region of interest" description="Disordered" evidence="1">
    <location>
        <begin position="44"/>
        <end position="105"/>
    </location>
</feature>
<dbReference type="AlphaFoldDB" id="A0AAV7W6H7"/>
<reference evidence="2" key="1">
    <citation type="journal article" date="2022" name="bioRxiv">
        <title>Sequencing and chromosome-scale assembly of the giantPleurodeles waltlgenome.</title>
        <authorList>
            <person name="Brown T."/>
            <person name="Elewa A."/>
            <person name="Iarovenko S."/>
            <person name="Subramanian E."/>
            <person name="Araus A.J."/>
            <person name="Petzold A."/>
            <person name="Susuki M."/>
            <person name="Suzuki K.-i.T."/>
            <person name="Hayashi T."/>
            <person name="Toyoda A."/>
            <person name="Oliveira C."/>
            <person name="Osipova E."/>
            <person name="Leigh N.D."/>
            <person name="Simon A."/>
            <person name="Yun M.H."/>
        </authorList>
    </citation>
    <scope>NUCLEOTIDE SEQUENCE</scope>
    <source>
        <strain evidence="2">20211129_DDA</strain>
        <tissue evidence="2">Liver</tissue>
    </source>
</reference>
<feature type="compositionally biased region" description="Basic and acidic residues" evidence="1">
    <location>
        <begin position="91"/>
        <end position="105"/>
    </location>
</feature>
<proteinExistence type="predicted"/>
<comment type="caution">
    <text evidence="2">The sequence shown here is derived from an EMBL/GenBank/DDBJ whole genome shotgun (WGS) entry which is preliminary data.</text>
</comment>
<name>A0AAV7W6H7_PLEWA</name>
<gene>
    <name evidence="2" type="ORF">NDU88_004974</name>
</gene>
<evidence type="ECO:0000313" key="2">
    <source>
        <dbReference type="EMBL" id="KAJ1209600.1"/>
    </source>
</evidence>
<accession>A0AAV7W6H7</accession>
<feature type="region of interest" description="Disordered" evidence="1">
    <location>
        <begin position="133"/>
        <end position="155"/>
    </location>
</feature>
<feature type="region of interest" description="Disordered" evidence="1">
    <location>
        <begin position="1"/>
        <end position="22"/>
    </location>
</feature>
<keyword evidence="3" id="KW-1185">Reference proteome</keyword>
<protein>
    <submittedName>
        <fullName evidence="2">Uncharacterized protein</fullName>
    </submittedName>
</protein>
<dbReference type="EMBL" id="JANPWB010000002">
    <property type="protein sequence ID" value="KAJ1209600.1"/>
    <property type="molecule type" value="Genomic_DNA"/>
</dbReference>
<sequence>MPWVPGTGEKPGETRRKSGVPGKLAFYHTVGQKVDKAFSLQQITEQNSEQTNKQTESEVQLGRQDAALAQDPEQKPVLAALRSEDASGESYGRRSERGSETRATDSVKIDLAGSSMIVQVDKQVYRKPCHVLKEQQSASESPRMENKFRGQQAREGQEPLLELLYHGRLSGEHLIMNWGS</sequence>
<organism evidence="2 3">
    <name type="scientific">Pleurodeles waltl</name>
    <name type="common">Iberian ribbed newt</name>
    <dbReference type="NCBI Taxonomy" id="8319"/>
    <lineage>
        <taxon>Eukaryota</taxon>
        <taxon>Metazoa</taxon>
        <taxon>Chordata</taxon>
        <taxon>Craniata</taxon>
        <taxon>Vertebrata</taxon>
        <taxon>Euteleostomi</taxon>
        <taxon>Amphibia</taxon>
        <taxon>Batrachia</taxon>
        <taxon>Caudata</taxon>
        <taxon>Salamandroidea</taxon>
        <taxon>Salamandridae</taxon>
        <taxon>Pleurodelinae</taxon>
        <taxon>Pleurodeles</taxon>
    </lineage>
</organism>
<dbReference type="Proteomes" id="UP001066276">
    <property type="component" value="Chromosome 1_2"/>
</dbReference>
<evidence type="ECO:0000256" key="1">
    <source>
        <dbReference type="SAM" id="MobiDB-lite"/>
    </source>
</evidence>
<feature type="compositionally biased region" description="Polar residues" evidence="1">
    <location>
        <begin position="44"/>
        <end position="58"/>
    </location>
</feature>